<protein>
    <submittedName>
        <fullName evidence="1">Uncharacterized protein</fullName>
    </submittedName>
</protein>
<accession>A0A806FLU6</accession>
<dbReference type="AlphaFoldDB" id="A0A806FLU6"/>
<dbReference type="InterPro" id="IPR036689">
    <property type="entry name" value="ESAT-6-like_sf"/>
</dbReference>
<reference evidence="1 2" key="1">
    <citation type="journal article" date="2011" name="J. Bacteriol.">
        <title>Genome Sequence of the Probiotic Strain Bifidobacterium animalis subsp. lactis CNCM I-2494.</title>
        <authorList>
            <person name="Chervaux C."/>
            <person name="Grimaldi C."/>
            <person name="Bolotin A."/>
            <person name="Quinquis B."/>
            <person name="Legrain-Raspaud S."/>
            <person name="van Hylckama Vlieg J.E."/>
            <person name="Denariaz G."/>
            <person name="Smokvina T."/>
        </authorList>
    </citation>
    <scope>NUCLEOTIDE SEQUENCE [LARGE SCALE GENOMIC DNA]</scope>
    <source>
        <strain evidence="1 2">CNCM I-2494</strain>
    </source>
</reference>
<dbReference type="KEGG" id="bnm:BALAC2494_01766"/>
<evidence type="ECO:0000313" key="2">
    <source>
        <dbReference type="Proteomes" id="UP000008394"/>
    </source>
</evidence>
<dbReference type="EMBL" id="CP002915">
    <property type="protein sequence ID" value="AEK30104.1"/>
    <property type="molecule type" value="Genomic_DNA"/>
</dbReference>
<sequence length="97" mass="10216">MCNGIMIGSNSAFNATSGTTTQCVCAGNAQECIALLVPLVRGSFHALDGLMAACRSDTGTWSGRAAELFHERLQAMEPRASACMQTLQMLDGLLSTM</sequence>
<gene>
    <name evidence="1" type="ORF">BALAC2494_01766</name>
</gene>
<name>A0A806FLU6_BIFAN</name>
<dbReference type="SUPFAM" id="SSF140453">
    <property type="entry name" value="EsxAB dimer-like"/>
    <property type="match status" value="1"/>
</dbReference>
<organism evidence="1 2">
    <name type="scientific">Bifidobacterium animalis subsp. lactis CNCM I-2494</name>
    <dbReference type="NCBI Taxonomy" id="1042403"/>
    <lineage>
        <taxon>Bacteria</taxon>
        <taxon>Bacillati</taxon>
        <taxon>Actinomycetota</taxon>
        <taxon>Actinomycetes</taxon>
        <taxon>Bifidobacteriales</taxon>
        <taxon>Bifidobacteriaceae</taxon>
        <taxon>Bifidobacterium</taxon>
    </lineage>
</organism>
<dbReference type="Proteomes" id="UP000008394">
    <property type="component" value="Chromosome"/>
</dbReference>
<proteinExistence type="predicted"/>
<evidence type="ECO:0000313" key="1">
    <source>
        <dbReference type="EMBL" id="AEK30104.1"/>
    </source>
</evidence>